<evidence type="ECO:0000313" key="1">
    <source>
        <dbReference type="EMBL" id="MFD0931971.1"/>
    </source>
</evidence>
<dbReference type="Proteomes" id="UP001597049">
    <property type="component" value="Unassembled WGS sequence"/>
</dbReference>
<sequence>MKYFIIICLAFFSCTDDRSLEHDDFEATPTFEVNVFQTQYSAELINTGNDSIPNPNNIRDYIDVDFLNEQFNNDYLESLEFKFLAENSINRRQTIDFVFFDRNNSETFRVTEPIPPGTESSPTIKSFSVVLSPEEIEIITSSIRAEFFVNQPSAATNSGNMRLECIVEAGYLFTGE</sequence>
<comment type="caution">
    <text evidence="1">The sequence shown here is derived from an EMBL/GenBank/DDBJ whole genome shotgun (WGS) entry which is preliminary data.</text>
</comment>
<dbReference type="RefSeq" id="WP_379657295.1">
    <property type="nucleotide sequence ID" value="NZ_JBHTIV010000005.1"/>
</dbReference>
<name>A0ABW3GMZ3_9FLAO</name>
<dbReference type="EMBL" id="JBHTIV010000005">
    <property type="protein sequence ID" value="MFD0931971.1"/>
    <property type="molecule type" value="Genomic_DNA"/>
</dbReference>
<reference evidence="2" key="1">
    <citation type="journal article" date="2019" name="Int. J. Syst. Evol. Microbiol.">
        <title>The Global Catalogue of Microorganisms (GCM) 10K type strain sequencing project: providing services to taxonomists for standard genome sequencing and annotation.</title>
        <authorList>
            <consortium name="The Broad Institute Genomics Platform"/>
            <consortium name="The Broad Institute Genome Sequencing Center for Infectious Disease"/>
            <person name="Wu L."/>
            <person name="Ma J."/>
        </authorList>
    </citation>
    <scope>NUCLEOTIDE SEQUENCE [LARGE SCALE GENOMIC DNA]</scope>
    <source>
        <strain evidence="2">CCUG 56752</strain>
    </source>
</reference>
<protein>
    <submittedName>
        <fullName evidence="1">Uncharacterized protein</fullName>
    </submittedName>
</protein>
<organism evidence="1 2">
    <name type="scientific">Psychroflexus salinarum</name>
    <dbReference type="NCBI Taxonomy" id="546024"/>
    <lineage>
        <taxon>Bacteria</taxon>
        <taxon>Pseudomonadati</taxon>
        <taxon>Bacteroidota</taxon>
        <taxon>Flavobacteriia</taxon>
        <taxon>Flavobacteriales</taxon>
        <taxon>Flavobacteriaceae</taxon>
        <taxon>Psychroflexus</taxon>
    </lineage>
</organism>
<accession>A0ABW3GMZ3</accession>
<keyword evidence="2" id="KW-1185">Reference proteome</keyword>
<evidence type="ECO:0000313" key="2">
    <source>
        <dbReference type="Proteomes" id="UP001597049"/>
    </source>
</evidence>
<gene>
    <name evidence="1" type="ORF">ACFQ0R_05085</name>
</gene>
<proteinExistence type="predicted"/>